<feature type="transmembrane region" description="Helical" evidence="7">
    <location>
        <begin position="131"/>
        <end position="153"/>
    </location>
</feature>
<proteinExistence type="inferred from homology"/>
<name>A0A8J5HC75_ZINOF</name>
<dbReference type="PROSITE" id="PS50850">
    <property type="entry name" value="MFS"/>
    <property type="match status" value="1"/>
</dbReference>
<dbReference type="InterPro" id="IPR036259">
    <property type="entry name" value="MFS_trans_sf"/>
</dbReference>
<evidence type="ECO:0000256" key="7">
    <source>
        <dbReference type="SAM" id="Phobius"/>
    </source>
</evidence>
<dbReference type="InterPro" id="IPR005829">
    <property type="entry name" value="Sugar_transporter_CS"/>
</dbReference>
<feature type="transmembrane region" description="Helical" evidence="7">
    <location>
        <begin position="100"/>
        <end position="122"/>
    </location>
</feature>
<dbReference type="SUPFAM" id="SSF103473">
    <property type="entry name" value="MFS general substrate transporter"/>
    <property type="match status" value="2"/>
</dbReference>
<dbReference type="FunFam" id="1.20.1250.20:FF:000118">
    <property type="entry name" value="D-xylose-proton symporter-like 3, chloroplastic"/>
    <property type="match status" value="1"/>
</dbReference>
<feature type="transmembrane region" description="Helical" evidence="7">
    <location>
        <begin position="49"/>
        <end position="70"/>
    </location>
</feature>
<feature type="domain" description="Major facilitator superfamily (MFS) profile" evidence="8">
    <location>
        <begin position="57"/>
        <end position="573"/>
    </location>
</feature>
<dbReference type="InterPro" id="IPR050820">
    <property type="entry name" value="MFS_Sugar_Transporter"/>
</dbReference>
<dbReference type="InterPro" id="IPR005828">
    <property type="entry name" value="MFS_sugar_transport-like"/>
</dbReference>
<dbReference type="InterPro" id="IPR020846">
    <property type="entry name" value="MFS_dom"/>
</dbReference>
<dbReference type="PROSITE" id="PS00216">
    <property type="entry name" value="SUGAR_TRANSPORT_1"/>
    <property type="match status" value="1"/>
</dbReference>
<keyword evidence="6 7" id="KW-0472">Membrane</keyword>
<evidence type="ECO:0000256" key="5">
    <source>
        <dbReference type="ARBA" id="ARBA00022989"/>
    </source>
</evidence>
<comment type="subcellular location">
    <subcellularLocation>
        <location evidence="1">Membrane</location>
        <topology evidence="1">Multi-pass membrane protein</topology>
    </subcellularLocation>
</comment>
<dbReference type="Gene3D" id="1.20.1250.20">
    <property type="entry name" value="MFS general substrate transporter like domains"/>
    <property type="match status" value="2"/>
</dbReference>
<evidence type="ECO:0000313" key="10">
    <source>
        <dbReference type="Proteomes" id="UP000734854"/>
    </source>
</evidence>
<keyword evidence="5 7" id="KW-1133">Transmembrane helix</keyword>
<feature type="transmembrane region" description="Helical" evidence="7">
    <location>
        <begin position="497"/>
        <end position="516"/>
    </location>
</feature>
<keyword evidence="4 7" id="KW-0812">Transmembrane</keyword>
<keyword evidence="10" id="KW-1185">Reference proteome</keyword>
<dbReference type="GO" id="GO:1904659">
    <property type="term" value="P:D-glucose transmembrane transport"/>
    <property type="evidence" value="ECO:0007669"/>
    <property type="project" value="UniProtKB-ARBA"/>
</dbReference>
<dbReference type="PRINTS" id="PR00171">
    <property type="entry name" value="SUGRTRNSPORT"/>
</dbReference>
<dbReference type="Proteomes" id="UP000734854">
    <property type="component" value="Unassembled WGS sequence"/>
</dbReference>
<dbReference type="CDD" id="cd17362">
    <property type="entry name" value="MFS_GLUT10_12_Class3_like"/>
    <property type="match status" value="1"/>
</dbReference>
<gene>
    <name evidence="9" type="ORF">ZIOFF_022338</name>
</gene>
<dbReference type="GO" id="GO:0005737">
    <property type="term" value="C:cytoplasm"/>
    <property type="evidence" value="ECO:0007669"/>
    <property type="project" value="UniProtKB-ARBA"/>
</dbReference>
<dbReference type="GO" id="GO:0016020">
    <property type="term" value="C:membrane"/>
    <property type="evidence" value="ECO:0007669"/>
    <property type="project" value="UniProtKB-SubCell"/>
</dbReference>
<feature type="transmembrane region" description="Helical" evidence="7">
    <location>
        <begin position="189"/>
        <end position="207"/>
    </location>
</feature>
<dbReference type="InterPro" id="IPR003663">
    <property type="entry name" value="Sugar/inositol_transpt"/>
</dbReference>
<dbReference type="PROSITE" id="PS00217">
    <property type="entry name" value="SUGAR_TRANSPORT_2"/>
    <property type="match status" value="1"/>
</dbReference>
<evidence type="ECO:0000256" key="1">
    <source>
        <dbReference type="ARBA" id="ARBA00004141"/>
    </source>
</evidence>
<dbReference type="PANTHER" id="PTHR48023">
    <property type="entry name" value="D-XYLOSE-PROTON SYMPORTER-LIKE 2"/>
    <property type="match status" value="1"/>
</dbReference>
<evidence type="ECO:0000256" key="3">
    <source>
        <dbReference type="ARBA" id="ARBA00022448"/>
    </source>
</evidence>
<keyword evidence="3" id="KW-0813">Transport</keyword>
<evidence type="ECO:0000256" key="6">
    <source>
        <dbReference type="ARBA" id="ARBA00023136"/>
    </source>
</evidence>
<dbReference type="PANTHER" id="PTHR48023:SF4">
    <property type="entry name" value="D-XYLOSE-PROTON SYMPORTER-LIKE 2"/>
    <property type="match status" value="1"/>
</dbReference>
<sequence>MASMEPDSNSKQPKSWTFSAWFPGRDAAAGEIEDPREPLIHGDVSGDSYSVAAAILPFLFPAIGGLLYGYDIGATSGAKISLQSATLSGTTWYGMSSIEVGLVVSGSLYGALIGSVLAYIIADFLGRRRELILSSMLYFVGALITALAPNLSIMVAGRFIFGIGIGLAMHAAPMYIAETAPSQIRGTLISLKEFFIVFGMLLGYITGNIYVDLVGGWRYMYATCAPICIVMGIGMWCLPPSPRWLLLCAIQGKRSVQDARELSIKCLCRLRGSAFDSSASEQVDLILNDLSHANHGKQSTFREIFQGKCLKALIIGAGLVFFQQITGQPSVLYYAATILQSAGFSAASDATRVSILLGLLKVNFECLTEKHSGYLILEICMSDQKRSKSERIRLAFSLIMTGIAVLVVDRLGRRPLLISGVSGIVPLKYCSVLGFESPDGMTISLFLLSSYYTFLKDLPFVAVIALLVYVGCYQLSFGPIGWLMISEIFPLRLRGRGLSIAVLVNFASNALVTFAFSPLEGLEKFRFERGVLEKRWRGVSAQLCRQQGSVWADLREMGGEGRVATLGLEEKFRFERGVLEKRWRGVRAQLCRRRGSGARLREKEPRLWLEGEEEEDRRLRRSHAERPTAVCGA</sequence>
<evidence type="ECO:0000313" key="9">
    <source>
        <dbReference type="EMBL" id="KAG6518857.1"/>
    </source>
</evidence>
<evidence type="ECO:0000259" key="8">
    <source>
        <dbReference type="PROSITE" id="PS50850"/>
    </source>
</evidence>
<dbReference type="Pfam" id="PF00083">
    <property type="entry name" value="Sugar_tr"/>
    <property type="match status" value="2"/>
</dbReference>
<accession>A0A8J5HC75</accession>
<feature type="transmembrane region" description="Helical" evidence="7">
    <location>
        <begin position="394"/>
        <end position="412"/>
    </location>
</feature>
<dbReference type="GO" id="GO:0022857">
    <property type="term" value="F:transmembrane transporter activity"/>
    <property type="evidence" value="ECO:0007669"/>
    <property type="project" value="InterPro"/>
</dbReference>
<evidence type="ECO:0000256" key="4">
    <source>
        <dbReference type="ARBA" id="ARBA00022692"/>
    </source>
</evidence>
<comment type="caution">
    <text evidence="9">The sequence shown here is derived from an EMBL/GenBank/DDBJ whole genome shotgun (WGS) entry which is preliminary data.</text>
</comment>
<organism evidence="9 10">
    <name type="scientific">Zingiber officinale</name>
    <name type="common">Ginger</name>
    <name type="synonym">Amomum zingiber</name>
    <dbReference type="NCBI Taxonomy" id="94328"/>
    <lineage>
        <taxon>Eukaryota</taxon>
        <taxon>Viridiplantae</taxon>
        <taxon>Streptophyta</taxon>
        <taxon>Embryophyta</taxon>
        <taxon>Tracheophyta</taxon>
        <taxon>Spermatophyta</taxon>
        <taxon>Magnoliopsida</taxon>
        <taxon>Liliopsida</taxon>
        <taxon>Zingiberales</taxon>
        <taxon>Zingiberaceae</taxon>
        <taxon>Zingiber</taxon>
    </lineage>
</organism>
<dbReference type="AlphaFoldDB" id="A0A8J5HC75"/>
<feature type="transmembrane region" description="Helical" evidence="7">
    <location>
        <begin position="460"/>
        <end position="485"/>
    </location>
</feature>
<reference evidence="9 10" key="1">
    <citation type="submission" date="2020-08" db="EMBL/GenBank/DDBJ databases">
        <title>Plant Genome Project.</title>
        <authorList>
            <person name="Zhang R.-G."/>
        </authorList>
    </citation>
    <scope>NUCLEOTIDE SEQUENCE [LARGE SCALE GENOMIC DNA]</scope>
    <source>
        <tissue evidence="9">Rhizome</tissue>
    </source>
</reference>
<evidence type="ECO:0000256" key="2">
    <source>
        <dbReference type="ARBA" id="ARBA00010992"/>
    </source>
</evidence>
<protein>
    <recommendedName>
        <fullName evidence="8">Major facilitator superfamily (MFS) profile domain-containing protein</fullName>
    </recommendedName>
</protein>
<dbReference type="EMBL" id="JACMSC010000006">
    <property type="protein sequence ID" value="KAG6518857.1"/>
    <property type="molecule type" value="Genomic_DNA"/>
</dbReference>
<feature type="transmembrane region" description="Helical" evidence="7">
    <location>
        <begin position="159"/>
        <end position="177"/>
    </location>
</feature>
<comment type="similarity">
    <text evidence="2">Belongs to the major facilitator superfamily. Sugar transporter (TC 2.A.1.1) family.</text>
</comment>